<comment type="caution">
    <text evidence="1">The sequence shown here is derived from an EMBL/GenBank/DDBJ whole genome shotgun (WGS) entry which is preliminary data.</text>
</comment>
<gene>
    <name evidence="1" type="ORF">CLV70_12215</name>
</gene>
<keyword evidence="2" id="KW-1185">Reference proteome</keyword>
<organism evidence="1 2">
    <name type="scientific">Pseudosporangium ferrugineum</name>
    <dbReference type="NCBI Taxonomy" id="439699"/>
    <lineage>
        <taxon>Bacteria</taxon>
        <taxon>Bacillati</taxon>
        <taxon>Actinomycetota</taxon>
        <taxon>Actinomycetes</taxon>
        <taxon>Micromonosporales</taxon>
        <taxon>Micromonosporaceae</taxon>
        <taxon>Pseudosporangium</taxon>
    </lineage>
</organism>
<evidence type="ECO:0000313" key="2">
    <source>
        <dbReference type="Proteomes" id="UP000239209"/>
    </source>
</evidence>
<dbReference type="OrthoDB" id="9816502at2"/>
<evidence type="ECO:0000313" key="1">
    <source>
        <dbReference type="EMBL" id="PRY20776.1"/>
    </source>
</evidence>
<reference evidence="1 2" key="1">
    <citation type="submission" date="2018-03" db="EMBL/GenBank/DDBJ databases">
        <title>Genomic Encyclopedia of Archaeal and Bacterial Type Strains, Phase II (KMG-II): from individual species to whole genera.</title>
        <authorList>
            <person name="Goeker M."/>
        </authorList>
    </citation>
    <scope>NUCLEOTIDE SEQUENCE [LARGE SCALE GENOMIC DNA]</scope>
    <source>
        <strain evidence="1 2">DSM 45348</strain>
    </source>
</reference>
<protein>
    <submittedName>
        <fullName evidence="1">Uncharacterized protein</fullName>
    </submittedName>
</protein>
<dbReference type="AlphaFoldDB" id="A0A2T0RHT1"/>
<name>A0A2T0RHT1_9ACTN</name>
<proteinExistence type="predicted"/>
<sequence length="1041" mass="109758">MTQPGEYTFVPWFRRGAAADITVADDLTATATGRATMPVRVRLRYVPAAGGPAQPLPPVERTVELVGPGDVRALLPDAVLRLHPPENTRDAVPGELAFAEFYDEDLPWRFTPARAAETATGAGPATRLRPWLALLVLTDDEHSVAPRPDGTAVLTVHPAAELPPVLESWAWAHAQLTGGFADPDAAGAEADTRPDSAVARLLSPRRLLADTAYTGFLVPAFETGRLAGLGLDTATTPAQQASWGTGQADRRFPVYRSWRFRTGAGGGFEALCRGLTGRPAGPGFGKRPVVLDLDGHGLPDPAVAGTPLLEGALRPPDFSRTPYPDFPGTALVAGLESLVDLGADLLDPGTPAPADPIIAPPGYGRLHAGVGRVSDVDDAGESGWVRELNLDPRNRAAAGLGAQVVRDRQEEFMARAWQQVGRLRDANQRLREAELALVVSRSAYAKHLDGLEPDRALLLTAAAHRGLTTTVTGSPGALTAGPVTVRGAVTASRVPNAVQDPAFRRLTRPARPFVRQATGGRTVDAFQHGLIRELDGTVSAAPVLAPPATTVPITAAMTLATAAVAGLTGHADEPKRVFLTLAADDLAARPGLPTARQFADAMTVAATAWRNAHPAAADQGRRLQLLIDAVIAVTADGPGARVALRTAAFAAEFGDDLAGKGFRGVTAVPEVPPAGGKLARMVDAGLAAEVRDDVASLTADLAARLAEQAPPPPPLGSVGALATDVLRAVDPARSVAGRVADQLPGLADRLAEQARVRTRRLQPVLAHPTFPDPMVDALSAQSADHVLPGLSGLPPETLTVMEPNARFIESYLAGMNTEMARELLWREYPTDLRGSYFRVFWDRADAADPDAADVPELAGWQAALGSNALTAATPIVLVLRSELLRLHPNTLVYALPARWDGDPAAGRRTVDPAAPAREPVFHGSLDPDVALYGFDLTAAQAFGHPPDDPGWFFVLQERPGQPRFGLDPEHRAAGVRGWDDLSWADLTGSDTYLRLAGNPAVPAPAGEPGRWGTTSADLAAILLRSPVMYARHADDLLPRST</sequence>
<accession>A0A2T0RHT1</accession>
<dbReference type="RefSeq" id="WP_106130434.1">
    <property type="nucleotide sequence ID" value="NZ_PVZG01000022.1"/>
</dbReference>
<dbReference type="Proteomes" id="UP000239209">
    <property type="component" value="Unassembled WGS sequence"/>
</dbReference>
<dbReference type="EMBL" id="PVZG01000022">
    <property type="protein sequence ID" value="PRY20776.1"/>
    <property type="molecule type" value="Genomic_DNA"/>
</dbReference>